<comment type="caution">
    <text evidence="1">The sequence shown here is derived from an EMBL/GenBank/DDBJ whole genome shotgun (WGS) entry which is preliminary data.</text>
</comment>
<reference evidence="1 2" key="1">
    <citation type="journal article" date="2024" name="Commun. Biol.">
        <title>Comparative genomic analysis of thermophilic fungi reveals convergent evolutionary adaptations and gene losses.</title>
        <authorList>
            <person name="Steindorff A.S."/>
            <person name="Aguilar-Pontes M.V."/>
            <person name="Robinson A.J."/>
            <person name="Andreopoulos B."/>
            <person name="LaButti K."/>
            <person name="Kuo A."/>
            <person name="Mondo S."/>
            <person name="Riley R."/>
            <person name="Otillar R."/>
            <person name="Haridas S."/>
            <person name="Lipzen A."/>
            <person name="Grimwood J."/>
            <person name="Schmutz J."/>
            <person name="Clum A."/>
            <person name="Reid I.D."/>
            <person name="Moisan M.C."/>
            <person name="Butler G."/>
            <person name="Nguyen T.T.M."/>
            <person name="Dewar K."/>
            <person name="Conant G."/>
            <person name="Drula E."/>
            <person name="Henrissat B."/>
            <person name="Hansel C."/>
            <person name="Singer S."/>
            <person name="Hutchinson M.I."/>
            <person name="de Vries R.P."/>
            <person name="Natvig D.O."/>
            <person name="Powell A.J."/>
            <person name="Tsang A."/>
            <person name="Grigoriev I.V."/>
        </authorList>
    </citation>
    <scope>NUCLEOTIDE SEQUENCE [LARGE SCALE GENOMIC DNA]</scope>
    <source>
        <strain evidence="1 2">ATCC 24622</strain>
    </source>
</reference>
<evidence type="ECO:0000313" key="2">
    <source>
        <dbReference type="Proteomes" id="UP001586593"/>
    </source>
</evidence>
<keyword evidence="2" id="KW-1185">Reference proteome</keyword>
<organism evidence="1 2">
    <name type="scientific">Phialemonium thermophilum</name>
    <dbReference type="NCBI Taxonomy" id="223376"/>
    <lineage>
        <taxon>Eukaryota</taxon>
        <taxon>Fungi</taxon>
        <taxon>Dikarya</taxon>
        <taxon>Ascomycota</taxon>
        <taxon>Pezizomycotina</taxon>
        <taxon>Sordariomycetes</taxon>
        <taxon>Sordariomycetidae</taxon>
        <taxon>Cephalothecales</taxon>
        <taxon>Cephalothecaceae</taxon>
        <taxon>Phialemonium</taxon>
    </lineage>
</organism>
<dbReference type="Proteomes" id="UP001586593">
    <property type="component" value="Unassembled WGS sequence"/>
</dbReference>
<evidence type="ECO:0000313" key="1">
    <source>
        <dbReference type="EMBL" id="KAL1864524.1"/>
    </source>
</evidence>
<sequence>MALTRAPHARKIIAQRNWEMAILPRLAIQCTRSQNQQENHIGYGLGMRVRGRGAMAGLLCRSEDVRSVHDIGYATP</sequence>
<accession>A0ABR3WMB1</accession>
<dbReference type="EMBL" id="JAZHXJ010000325">
    <property type="protein sequence ID" value="KAL1864524.1"/>
    <property type="molecule type" value="Genomic_DNA"/>
</dbReference>
<protein>
    <submittedName>
        <fullName evidence="1">Uncharacterized protein</fullName>
    </submittedName>
</protein>
<name>A0ABR3WMB1_9PEZI</name>
<gene>
    <name evidence="1" type="ORF">VTK73DRAFT_5801</name>
</gene>
<proteinExistence type="predicted"/>